<dbReference type="PROSITE" id="PS00211">
    <property type="entry name" value="ABC_TRANSPORTER_1"/>
    <property type="match status" value="1"/>
</dbReference>
<dbReference type="InterPro" id="IPR003439">
    <property type="entry name" value="ABC_transporter-like_ATP-bd"/>
</dbReference>
<dbReference type="Pfam" id="PF00005">
    <property type="entry name" value="ABC_tran"/>
    <property type="match status" value="1"/>
</dbReference>
<feature type="domain" description="ABC transporter" evidence="4">
    <location>
        <begin position="5"/>
        <end position="234"/>
    </location>
</feature>
<evidence type="ECO:0000313" key="5">
    <source>
        <dbReference type="EMBL" id="MCI0125381.1"/>
    </source>
</evidence>
<organism evidence="5 6">
    <name type="scientific">Paradevosia shaoguanensis</name>
    <dbReference type="NCBI Taxonomy" id="1335043"/>
    <lineage>
        <taxon>Bacteria</taxon>
        <taxon>Pseudomonadati</taxon>
        <taxon>Pseudomonadota</taxon>
        <taxon>Alphaproteobacteria</taxon>
        <taxon>Hyphomicrobiales</taxon>
        <taxon>Devosiaceae</taxon>
        <taxon>Paradevosia</taxon>
    </lineage>
</organism>
<dbReference type="InterPro" id="IPR017871">
    <property type="entry name" value="ABC_transporter-like_CS"/>
</dbReference>
<comment type="similarity">
    <text evidence="1">Belongs to the ABC transporter superfamily.</text>
</comment>
<dbReference type="RefSeq" id="WP_281734625.1">
    <property type="nucleotide sequence ID" value="NZ_JAKETQ010000001.1"/>
</dbReference>
<dbReference type="EMBL" id="JALAZD010000001">
    <property type="protein sequence ID" value="MCI0125381.1"/>
    <property type="molecule type" value="Genomic_DNA"/>
</dbReference>
<evidence type="ECO:0000256" key="3">
    <source>
        <dbReference type="ARBA" id="ARBA00022840"/>
    </source>
</evidence>
<dbReference type="AlphaFoldDB" id="A0AA41UED7"/>
<name>A0AA41UED7_9HYPH</name>
<evidence type="ECO:0000256" key="2">
    <source>
        <dbReference type="ARBA" id="ARBA00022741"/>
    </source>
</evidence>
<dbReference type="PANTHER" id="PTHR43582:SF2">
    <property type="entry name" value="LINEARMYCIN RESISTANCE ATP-BINDING PROTEIN LNRL"/>
    <property type="match status" value="1"/>
</dbReference>
<comment type="caution">
    <text evidence="5">The sequence shown here is derived from an EMBL/GenBank/DDBJ whole genome shotgun (WGS) entry which is preliminary data.</text>
</comment>
<proteinExistence type="inferred from homology"/>
<dbReference type="SUPFAM" id="SSF52540">
    <property type="entry name" value="P-loop containing nucleoside triphosphate hydrolases"/>
    <property type="match status" value="1"/>
</dbReference>
<dbReference type="InterPro" id="IPR003593">
    <property type="entry name" value="AAA+_ATPase"/>
</dbReference>
<dbReference type="GO" id="GO:0005524">
    <property type="term" value="F:ATP binding"/>
    <property type="evidence" value="ECO:0007669"/>
    <property type="project" value="UniProtKB-KW"/>
</dbReference>
<dbReference type="InterPro" id="IPR027417">
    <property type="entry name" value="P-loop_NTPase"/>
</dbReference>
<keyword evidence="2" id="KW-0547">Nucleotide-binding</keyword>
<evidence type="ECO:0000313" key="6">
    <source>
        <dbReference type="Proteomes" id="UP001156140"/>
    </source>
</evidence>
<evidence type="ECO:0000256" key="1">
    <source>
        <dbReference type="ARBA" id="ARBA00005417"/>
    </source>
</evidence>
<sequence>MVAAIAVQSVRYNYGDHVAVDDLSLNVENGEFFAILGPNGAGKTTLLNMLMTVTRPRGGQITVMGHDVVTQTEAVRRALGVVFQDPALDDRLTAAENLEIHAVLYALPKAGRREAVRSALEWAQLEQAGSKPVRSFSGGMKRRLELARALMHKPSVLLLDEPTIGLDPQGRRHLWGRIGSLRAQGMTVLMTTHNLSEAEACDRVGIIDRGKLVAIGAPAELIAATPEASSLEDVFIAITGKQLFDDSASGRDRLLSFAKQGGEFTQ</sequence>
<dbReference type="SMART" id="SM00382">
    <property type="entry name" value="AAA"/>
    <property type="match status" value="1"/>
</dbReference>
<dbReference type="PANTHER" id="PTHR43582">
    <property type="entry name" value="LINEARMYCIN RESISTANCE ATP-BINDING PROTEIN LNRL"/>
    <property type="match status" value="1"/>
</dbReference>
<dbReference type="Gene3D" id="3.40.50.300">
    <property type="entry name" value="P-loop containing nucleotide triphosphate hydrolases"/>
    <property type="match status" value="1"/>
</dbReference>
<reference evidence="5" key="1">
    <citation type="submission" date="2022-03" db="EMBL/GenBank/DDBJ databases">
        <title>The complete genome sequence of a Methyloterrigena soli.</title>
        <authorList>
            <person name="Zi Z."/>
        </authorList>
    </citation>
    <scope>NUCLEOTIDE SEQUENCE</scope>
    <source>
        <strain evidence="5">M48</strain>
    </source>
</reference>
<protein>
    <submittedName>
        <fullName evidence="5">ATP-binding cassette domain-containing protein</fullName>
    </submittedName>
</protein>
<dbReference type="Proteomes" id="UP001156140">
    <property type="component" value="Unassembled WGS sequence"/>
</dbReference>
<keyword evidence="6" id="KW-1185">Reference proteome</keyword>
<dbReference type="GO" id="GO:0016887">
    <property type="term" value="F:ATP hydrolysis activity"/>
    <property type="evidence" value="ECO:0007669"/>
    <property type="project" value="InterPro"/>
</dbReference>
<evidence type="ECO:0000259" key="4">
    <source>
        <dbReference type="PROSITE" id="PS50893"/>
    </source>
</evidence>
<accession>A0AA41UED7</accession>
<dbReference type="PROSITE" id="PS50893">
    <property type="entry name" value="ABC_TRANSPORTER_2"/>
    <property type="match status" value="1"/>
</dbReference>
<gene>
    <name evidence="5" type="ORF">ML536_00920</name>
</gene>
<keyword evidence="3 5" id="KW-0067">ATP-binding</keyword>